<gene>
    <name evidence="1" type="ORF">HP1_70</name>
</gene>
<sequence>MKTKQTIVDMMLTTLKFERHFVDKPEDIPKCTVHIIKKREAVSGNINYMISNGGLIK</sequence>
<proteinExistence type="predicted"/>
<evidence type="ECO:0000313" key="2">
    <source>
        <dbReference type="Proteomes" id="UP000827412"/>
    </source>
</evidence>
<keyword evidence="2" id="KW-1185">Reference proteome</keyword>
<dbReference type="EMBL" id="OK539913">
    <property type="protein sequence ID" value="UHS65462.1"/>
    <property type="molecule type" value="Genomic_DNA"/>
</dbReference>
<protein>
    <submittedName>
        <fullName evidence="1">Uncharacterized protein</fullName>
    </submittedName>
</protein>
<accession>A0AAE8Z1D9</accession>
<name>A0AAE8Z1D9_9CAUD</name>
<organism evidence="1 2">
    <name type="scientific">Citrobacter phage vB_CbrM_HP1</name>
    <dbReference type="NCBI Taxonomy" id="2876111"/>
    <lineage>
        <taxon>Viruses</taxon>
        <taxon>Duplodnaviria</taxon>
        <taxon>Heunggongvirae</taxon>
        <taxon>Uroviricota</taxon>
        <taxon>Caudoviricetes</taxon>
        <taxon>Andersonviridae</taxon>
        <taxon>Ounavirinae</taxon>
        <taxon>Mooglevirus</taxon>
        <taxon>Mooglevirus HP1</taxon>
    </lineage>
</organism>
<reference evidence="1 2" key="1">
    <citation type="submission" date="2021-10" db="EMBL/GenBank/DDBJ databases">
        <authorList>
            <person name="Huang C."/>
        </authorList>
    </citation>
    <scope>NUCLEOTIDE SEQUENCE [LARGE SCALE GENOMIC DNA]</scope>
</reference>
<dbReference type="Proteomes" id="UP000827412">
    <property type="component" value="Segment"/>
</dbReference>
<evidence type="ECO:0000313" key="1">
    <source>
        <dbReference type="EMBL" id="UHS65462.1"/>
    </source>
</evidence>